<accession>A0A6J7IST4</accession>
<dbReference type="Gene3D" id="3.40.50.2000">
    <property type="entry name" value="Glycogen Phosphorylase B"/>
    <property type="match status" value="2"/>
</dbReference>
<feature type="domain" description="Glycosyl transferase family 1" evidence="1">
    <location>
        <begin position="184"/>
        <end position="344"/>
    </location>
</feature>
<dbReference type="CDD" id="cd03801">
    <property type="entry name" value="GT4_PimA-like"/>
    <property type="match status" value="1"/>
</dbReference>
<dbReference type="AlphaFoldDB" id="A0A6J7IST4"/>
<evidence type="ECO:0000259" key="1">
    <source>
        <dbReference type="Pfam" id="PF00534"/>
    </source>
</evidence>
<dbReference type="PANTHER" id="PTHR12526">
    <property type="entry name" value="GLYCOSYLTRANSFERASE"/>
    <property type="match status" value="1"/>
</dbReference>
<evidence type="ECO:0000313" key="2">
    <source>
        <dbReference type="EMBL" id="CAB4933875.1"/>
    </source>
</evidence>
<dbReference type="Pfam" id="PF00534">
    <property type="entry name" value="Glycos_transf_1"/>
    <property type="match status" value="1"/>
</dbReference>
<protein>
    <submittedName>
        <fullName evidence="2">Unannotated protein</fullName>
    </submittedName>
</protein>
<proteinExistence type="predicted"/>
<gene>
    <name evidence="2" type="ORF">UFOPK3564_02536</name>
</gene>
<dbReference type="EMBL" id="CAFBMK010000183">
    <property type="protein sequence ID" value="CAB4933875.1"/>
    <property type="molecule type" value="Genomic_DNA"/>
</dbReference>
<name>A0A6J7IST4_9ZZZZ</name>
<dbReference type="InterPro" id="IPR001296">
    <property type="entry name" value="Glyco_trans_1"/>
</dbReference>
<reference evidence="2" key="1">
    <citation type="submission" date="2020-05" db="EMBL/GenBank/DDBJ databases">
        <authorList>
            <person name="Chiriac C."/>
            <person name="Salcher M."/>
            <person name="Ghai R."/>
            <person name="Kavagutti S V."/>
        </authorList>
    </citation>
    <scope>NUCLEOTIDE SEQUENCE</scope>
</reference>
<dbReference type="GO" id="GO:0016757">
    <property type="term" value="F:glycosyltransferase activity"/>
    <property type="evidence" value="ECO:0007669"/>
    <property type="project" value="InterPro"/>
</dbReference>
<dbReference type="SUPFAM" id="SSF53756">
    <property type="entry name" value="UDP-Glycosyltransferase/glycogen phosphorylase"/>
    <property type="match status" value="1"/>
</dbReference>
<organism evidence="2">
    <name type="scientific">freshwater metagenome</name>
    <dbReference type="NCBI Taxonomy" id="449393"/>
    <lineage>
        <taxon>unclassified sequences</taxon>
        <taxon>metagenomes</taxon>
        <taxon>ecological metagenomes</taxon>
    </lineage>
</organism>
<dbReference type="PANTHER" id="PTHR12526:SF638">
    <property type="entry name" value="SPORE COAT PROTEIN SA"/>
    <property type="match status" value="1"/>
</dbReference>
<sequence>MARVLHVNHTAVVSGAERSLLALLDHTDAARVAGVCCPPGPLATQIEARGLPWFETAEPHARFDASPTDRLAAVSRLARIGPAVERAARRTKADVVHANSVRTALGLSFSTSRIVAHVRDVLPPGRTATSAKRVLVARSARIVGISSFVASRFSADLARPGRWVIIDNPIDLRDLPVRDPETRPQERGGSGFDPHVPLALVIGQITPWKRQLLAIEAVAAAHEQGMPVGLAIVGSVKFTEGRTGETNRAYERLLRRRAVQLGVERSVSFLGERDDVGRLMGAADLVLIPSRDEPFGRTAAEAIASGVPVLTSTVGGPADVVARCGGGVVVSDDEPNSWASEIVSMVRRASGAGVGVDPRAIASVRSAFDADRHAEEMGRTFDDVAAGR</sequence>